<dbReference type="SUPFAM" id="SSF52833">
    <property type="entry name" value="Thioredoxin-like"/>
    <property type="match status" value="1"/>
</dbReference>
<dbReference type="RefSeq" id="WP_073045124.1">
    <property type="nucleotide sequence ID" value="NZ_FQUO01000012.1"/>
</dbReference>
<sequence length="171" mass="18865">MPVIKRVFLFAAATFFAHTSQAQSEISRDGEGQKVIKGFLTRDQLASDTAFKWFSANQKDYKPYAPALQSLTAQKDSVQFLVFAGTWCHDTQFILPKFYALASAAGIPDARISTVGVDVAKKSQHNLTEVFRVENVPTIIVLKNGKEAGRVVEYGKSGMFEKDLGEIVKGK</sequence>
<feature type="chain" id="PRO_5013132911" evidence="1">
    <location>
        <begin position="23"/>
        <end position="171"/>
    </location>
</feature>
<dbReference type="Proteomes" id="UP000184368">
    <property type="component" value="Unassembled WGS sequence"/>
</dbReference>
<evidence type="ECO:0000313" key="4">
    <source>
        <dbReference type="Proteomes" id="UP000184368"/>
    </source>
</evidence>
<evidence type="ECO:0000259" key="2">
    <source>
        <dbReference type="PROSITE" id="PS51352"/>
    </source>
</evidence>
<dbReference type="EMBL" id="FQUO01000012">
    <property type="protein sequence ID" value="SHF82919.1"/>
    <property type="molecule type" value="Genomic_DNA"/>
</dbReference>
<evidence type="ECO:0000256" key="1">
    <source>
        <dbReference type="SAM" id="SignalP"/>
    </source>
</evidence>
<dbReference type="AlphaFoldDB" id="A0A1M5EUR5"/>
<name>A0A1M5EUR5_9BACT</name>
<feature type="domain" description="Thioredoxin" evidence="2">
    <location>
        <begin position="40"/>
        <end position="171"/>
    </location>
</feature>
<accession>A0A1M5EUR5</accession>
<dbReference type="InterPro" id="IPR013766">
    <property type="entry name" value="Thioredoxin_domain"/>
</dbReference>
<dbReference type="CDD" id="cd02947">
    <property type="entry name" value="TRX_family"/>
    <property type="match status" value="1"/>
</dbReference>
<keyword evidence="1" id="KW-0732">Signal</keyword>
<dbReference type="PROSITE" id="PS51352">
    <property type="entry name" value="THIOREDOXIN_2"/>
    <property type="match status" value="1"/>
</dbReference>
<dbReference type="GO" id="GO:0016853">
    <property type="term" value="F:isomerase activity"/>
    <property type="evidence" value="ECO:0007669"/>
    <property type="project" value="UniProtKB-KW"/>
</dbReference>
<gene>
    <name evidence="3" type="ORF">SAMN05444008_112199</name>
</gene>
<dbReference type="STRING" id="1302690.BUE76_04880"/>
<feature type="signal peptide" evidence="1">
    <location>
        <begin position="1"/>
        <end position="22"/>
    </location>
</feature>
<proteinExistence type="predicted"/>
<dbReference type="InterPro" id="IPR036249">
    <property type="entry name" value="Thioredoxin-like_sf"/>
</dbReference>
<protein>
    <submittedName>
        <fullName evidence="3">Thiol-disulfide isomerase or thioredoxin</fullName>
    </submittedName>
</protein>
<evidence type="ECO:0000313" key="3">
    <source>
        <dbReference type="EMBL" id="SHF82919.1"/>
    </source>
</evidence>
<dbReference type="Pfam" id="PF00085">
    <property type="entry name" value="Thioredoxin"/>
    <property type="match status" value="1"/>
</dbReference>
<organism evidence="3 4">
    <name type="scientific">Cnuella takakiae</name>
    <dbReference type="NCBI Taxonomy" id="1302690"/>
    <lineage>
        <taxon>Bacteria</taxon>
        <taxon>Pseudomonadati</taxon>
        <taxon>Bacteroidota</taxon>
        <taxon>Chitinophagia</taxon>
        <taxon>Chitinophagales</taxon>
        <taxon>Chitinophagaceae</taxon>
        <taxon>Cnuella</taxon>
    </lineage>
</organism>
<keyword evidence="3" id="KW-0413">Isomerase</keyword>
<keyword evidence="4" id="KW-1185">Reference proteome</keyword>
<dbReference type="OrthoDB" id="6398367at2"/>
<reference evidence="3 4" key="1">
    <citation type="submission" date="2016-11" db="EMBL/GenBank/DDBJ databases">
        <authorList>
            <person name="Jaros S."/>
            <person name="Januszkiewicz K."/>
            <person name="Wedrychowicz H."/>
        </authorList>
    </citation>
    <scope>NUCLEOTIDE SEQUENCE [LARGE SCALE GENOMIC DNA]</scope>
    <source>
        <strain evidence="3 4">DSM 26897</strain>
    </source>
</reference>
<dbReference type="Gene3D" id="3.40.30.10">
    <property type="entry name" value="Glutaredoxin"/>
    <property type="match status" value="1"/>
</dbReference>